<evidence type="ECO:0000256" key="6">
    <source>
        <dbReference type="ARBA" id="ARBA00022927"/>
    </source>
</evidence>
<evidence type="ECO:0000256" key="1">
    <source>
        <dbReference type="ARBA" id="ARBA00004123"/>
    </source>
</evidence>
<dbReference type="GO" id="GO:0005643">
    <property type="term" value="C:nuclear pore"/>
    <property type="evidence" value="ECO:0007669"/>
    <property type="project" value="TreeGrafter"/>
</dbReference>
<dbReference type="STRING" id="520822.A0A195BE82"/>
<keyword evidence="7 10" id="KW-0727">SH2 domain</keyword>
<protein>
    <recommendedName>
        <fullName evidence="9">Exportin-4</fullName>
    </recommendedName>
</protein>
<dbReference type="InterPro" id="IPR011989">
    <property type="entry name" value="ARM-like"/>
</dbReference>
<gene>
    <name evidence="13" type="ORF">ALC53_07010</name>
</gene>
<dbReference type="Pfam" id="PF25795">
    <property type="entry name" value="TPR_XPO7"/>
    <property type="match status" value="1"/>
</dbReference>
<dbReference type="Gene3D" id="2.30.29.30">
    <property type="entry name" value="Pleckstrin-homology domain (PH domain)/Phosphotyrosine-binding domain (PTB)"/>
    <property type="match status" value="1"/>
</dbReference>
<sequence>MAAGGSSFISKPARGWLHPDHLVSKEGISYTVKYIGCLEVKTSMKSLDFETRSCVAKECINRVCEAAGLKSADKKRRVDEKVLRAIANKPCMDYSAATVTLTISSCSLSLTNIDTGHIIAKHDMPRISFASGGDTEILDFVAYVAKNMQEWRACYVLECTGGLAQDVISTIGQAFELRFKEFLTKPSSLHPILNGVREVDRDYYNDLPGKVPPDIGPPPVPPLPNTASTLPNLKHHQNNASRTHIQNIAVDSFLSAADRHQQLAETGNLIDLNSDSTISSSTNLNIMSEHNYVNDSVIAANRDNHRDPASLFDVFDMQPFSSAISDMNRLSPRSQKQQLKQEIWFHGCVSRSEAESMLTRDGDFLVRESQGSPGQYVLTGMNNNIPKHLLLIDPEGVRKIAKIPAVVERVQALISDDPQILGCNILSAILQEYATTAKSSDIGLTWEIHLKEKKQFEQSDMKKIFKFCVEVFNELIKKDFDESTLPLVKSLLSIVENRYLYRYITVVVYLNSSALPKRLLYMLEIHESGNNPPLSMHTSWQDVILDPAILDLFFTLYWKVRSNPQLAHHAMNCLIQLASLHGRILNGEQVEVQYLTNYMQRFLKLILSIEISDQEANGITNIIKKINHFFQSSLKSLPEDLYKSFMEQITRLTCLFIECAAQEESIRADDCLYMEAVEHMFEVWSCMLCSSYFPADFCKQSSIQIFNIYLRCHLSPPEGVRNIGGKNLSEEVADMEDGDKVKFKAQLQIIGDFGRQVPDHSLPLLAQLLEDRIHKLRDNLNLLVEQNESSSRPASMDELYEDLHWLILITGHVFCMECEGEIALTLIPLEITRCSMKQSREGNVDVNRTLEFLVSSQNVQSDISSPSASIDQVIRLVTGIFRLCTIEKTAISIHLENILSPELSSTIIWFLHRWSEIYLIPNEDHYNELSTTLLHAFGDDSPGALWSMNFLLDKIICNINAFKSEPTLIDETIKLLISLVKSRARTSYLSKSEHFNYIIELATKEQYDFPQIIKRGLMRVVVHAGITLQNSDQYYWSRILQALQNRFTQLISSDNFMSSYHEEHIKIQIIDILESCIGVVLGAESSRVGPVYQYTFPILAELPKILSLYHNYQDIVQLILELFNEYIKIVFLSDADSMRVYEICMQMMQTYARCNSHRFTVDSTAEEDSFQDIVLLMRLLTNLLMKDMFNLNNFVNPSTQLASATPAVEPVPPTDVFLYGLNIIMPMMTINLLKFPSLCLQYFEMIKFVCELCPEKVCGLSVKLLQQLLASVELGLYSFGNEVAGLCCDTIQVLTKHIKKEVTQGQPRKDIMAPFLNLLISLILSHQMDSDLITQASLPLYNLICCYQEQYQQLIQNIVSTQTDLQVAQRLANAFTALTANVDVNIDLNDRPQRLRFKENFEKFVVNVQGFLMVK</sequence>
<comment type="similarity">
    <text evidence="3">Belongs to the exportin family.</text>
</comment>
<evidence type="ECO:0000256" key="7">
    <source>
        <dbReference type="ARBA" id="ARBA00022999"/>
    </source>
</evidence>
<dbReference type="Pfam" id="PF00640">
    <property type="entry name" value="PID"/>
    <property type="match status" value="1"/>
</dbReference>
<dbReference type="Proteomes" id="UP000078540">
    <property type="component" value="Unassembled WGS sequence"/>
</dbReference>
<dbReference type="InterPro" id="IPR006020">
    <property type="entry name" value="PTB/PI_dom"/>
</dbReference>
<evidence type="ECO:0000313" key="13">
    <source>
        <dbReference type="EMBL" id="KYM82519.1"/>
    </source>
</evidence>
<dbReference type="SUPFAM" id="SSF50729">
    <property type="entry name" value="PH domain-like"/>
    <property type="match status" value="1"/>
</dbReference>
<feature type="domain" description="SH2" evidence="12">
    <location>
        <begin position="344"/>
        <end position="448"/>
    </location>
</feature>
<proteinExistence type="inferred from homology"/>
<keyword evidence="14" id="KW-1185">Reference proteome</keyword>
<dbReference type="CDD" id="cd01209">
    <property type="entry name" value="PTB_Shc"/>
    <property type="match status" value="1"/>
</dbReference>
<dbReference type="InterPro" id="IPR057947">
    <property type="entry name" value="TPR_XPO7/RBP17"/>
</dbReference>
<dbReference type="InterPro" id="IPR044189">
    <property type="entry name" value="XPO4/7-like"/>
</dbReference>
<evidence type="ECO:0000259" key="11">
    <source>
        <dbReference type="PROSITE" id="PS01179"/>
    </source>
</evidence>
<name>A0A195BE82_9HYME</name>
<evidence type="ECO:0000259" key="12">
    <source>
        <dbReference type="PROSITE" id="PS50001"/>
    </source>
</evidence>
<dbReference type="InterPro" id="IPR016024">
    <property type="entry name" value="ARM-type_fold"/>
</dbReference>
<dbReference type="InterPro" id="IPR036860">
    <property type="entry name" value="SH2_dom_sf"/>
</dbReference>
<dbReference type="InterPro" id="IPR006019">
    <property type="entry name" value="PID_Shc-like"/>
</dbReference>
<dbReference type="EMBL" id="KQ976511">
    <property type="protein sequence ID" value="KYM82519.1"/>
    <property type="molecule type" value="Genomic_DNA"/>
</dbReference>
<keyword evidence="6" id="KW-0653">Protein transport</keyword>
<dbReference type="PROSITE" id="PS01179">
    <property type="entry name" value="PID"/>
    <property type="match status" value="1"/>
</dbReference>
<keyword evidence="8" id="KW-0539">Nucleus</keyword>
<evidence type="ECO:0000256" key="5">
    <source>
        <dbReference type="ARBA" id="ARBA00022490"/>
    </source>
</evidence>
<dbReference type="PANTHER" id="PTHR12596">
    <property type="entry name" value="EXPORTIN 4,7-RELATED"/>
    <property type="match status" value="1"/>
</dbReference>
<dbReference type="SMART" id="SM00462">
    <property type="entry name" value="PTB"/>
    <property type="match status" value="1"/>
</dbReference>
<comment type="subcellular location">
    <subcellularLocation>
        <location evidence="2">Cytoplasm</location>
    </subcellularLocation>
    <subcellularLocation>
        <location evidence="1">Nucleus</location>
    </subcellularLocation>
</comment>
<dbReference type="Gene3D" id="1.25.10.10">
    <property type="entry name" value="Leucine-rich Repeat Variant"/>
    <property type="match status" value="2"/>
</dbReference>
<evidence type="ECO:0000256" key="3">
    <source>
        <dbReference type="ARBA" id="ARBA00009466"/>
    </source>
</evidence>
<dbReference type="PANTHER" id="PTHR12596:SF1">
    <property type="entry name" value="EXPORTIN-4"/>
    <property type="match status" value="1"/>
</dbReference>
<accession>A0A195BE82</accession>
<dbReference type="SUPFAM" id="SSF55550">
    <property type="entry name" value="SH2 domain"/>
    <property type="match status" value="1"/>
</dbReference>
<dbReference type="PROSITE" id="PS50001">
    <property type="entry name" value="SH2"/>
    <property type="match status" value="1"/>
</dbReference>
<dbReference type="Gene3D" id="3.30.505.10">
    <property type="entry name" value="SH2 domain"/>
    <property type="match status" value="1"/>
</dbReference>
<evidence type="ECO:0000256" key="9">
    <source>
        <dbReference type="ARBA" id="ARBA00040444"/>
    </source>
</evidence>
<evidence type="ECO:0000256" key="10">
    <source>
        <dbReference type="PROSITE-ProRule" id="PRU00191"/>
    </source>
</evidence>
<evidence type="ECO:0000256" key="2">
    <source>
        <dbReference type="ARBA" id="ARBA00004496"/>
    </source>
</evidence>
<dbReference type="PRINTS" id="PR00629">
    <property type="entry name" value="SHCPIDOMAIN"/>
</dbReference>
<dbReference type="SUPFAM" id="SSF48371">
    <property type="entry name" value="ARM repeat"/>
    <property type="match status" value="1"/>
</dbReference>
<feature type="domain" description="PID" evidence="11">
    <location>
        <begin position="27"/>
        <end position="186"/>
    </location>
</feature>
<dbReference type="InterPro" id="IPR000980">
    <property type="entry name" value="SH2"/>
</dbReference>
<dbReference type="SMART" id="SM00252">
    <property type="entry name" value="SH2"/>
    <property type="match status" value="1"/>
</dbReference>
<dbReference type="GO" id="GO:0006611">
    <property type="term" value="P:protein export from nucleus"/>
    <property type="evidence" value="ECO:0007669"/>
    <property type="project" value="TreeGrafter"/>
</dbReference>
<keyword evidence="4" id="KW-0813">Transport</keyword>
<dbReference type="FunFam" id="2.30.29.30:FF:000377">
    <property type="entry name" value="Shc transforming protein"/>
    <property type="match status" value="1"/>
</dbReference>
<keyword evidence="5" id="KW-0963">Cytoplasm</keyword>
<evidence type="ECO:0000256" key="4">
    <source>
        <dbReference type="ARBA" id="ARBA00022448"/>
    </source>
</evidence>
<dbReference type="InterPro" id="IPR011993">
    <property type="entry name" value="PH-like_dom_sf"/>
</dbReference>
<dbReference type="GO" id="GO:0035556">
    <property type="term" value="P:intracellular signal transduction"/>
    <property type="evidence" value="ECO:0007669"/>
    <property type="project" value="InterPro"/>
</dbReference>
<evidence type="ECO:0000313" key="14">
    <source>
        <dbReference type="Proteomes" id="UP000078540"/>
    </source>
</evidence>
<evidence type="ECO:0000256" key="8">
    <source>
        <dbReference type="ARBA" id="ARBA00023242"/>
    </source>
</evidence>
<dbReference type="GO" id="GO:0005737">
    <property type="term" value="C:cytoplasm"/>
    <property type="evidence" value="ECO:0007669"/>
    <property type="project" value="UniProtKB-SubCell"/>
</dbReference>
<dbReference type="Pfam" id="PF00017">
    <property type="entry name" value="SH2"/>
    <property type="match status" value="1"/>
</dbReference>
<organism evidence="13 14">
    <name type="scientific">Atta colombica</name>
    <dbReference type="NCBI Taxonomy" id="520822"/>
    <lineage>
        <taxon>Eukaryota</taxon>
        <taxon>Metazoa</taxon>
        <taxon>Ecdysozoa</taxon>
        <taxon>Arthropoda</taxon>
        <taxon>Hexapoda</taxon>
        <taxon>Insecta</taxon>
        <taxon>Pterygota</taxon>
        <taxon>Neoptera</taxon>
        <taxon>Endopterygota</taxon>
        <taxon>Hymenoptera</taxon>
        <taxon>Apocrita</taxon>
        <taxon>Aculeata</taxon>
        <taxon>Formicoidea</taxon>
        <taxon>Formicidae</taxon>
        <taxon>Myrmicinae</taxon>
        <taxon>Atta</taxon>
    </lineage>
</organism>
<reference evidence="13 14" key="1">
    <citation type="submission" date="2015-09" db="EMBL/GenBank/DDBJ databases">
        <title>Atta colombica WGS genome.</title>
        <authorList>
            <person name="Nygaard S."/>
            <person name="Hu H."/>
            <person name="Boomsma J."/>
            <person name="Zhang G."/>
        </authorList>
    </citation>
    <scope>NUCLEOTIDE SEQUENCE [LARGE SCALE GENOMIC DNA]</scope>
    <source>
        <strain evidence="13">Treedump-2</strain>
        <tissue evidence="13">Whole body</tissue>
    </source>
</reference>
<dbReference type="GO" id="GO:0005049">
    <property type="term" value="F:nuclear export signal receptor activity"/>
    <property type="evidence" value="ECO:0007669"/>
    <property type="project" value="InterPro"/>
</dbReference>